<organism evidence="10 11">
    <name type="scientific">Mitsuokella jalaludinii</name>
    <dbReference type="NCBI Taxonomy" id="187979"/>
    <lineage>
        <taxon>Bacteria</taxon>
        <taxon>Bacillati</taxon>
        <taxon>Bacillota</taxon>
        <taxon>Negativicutes</taxon>
        <taxon>Selenomonadales</taxon>
        <taxon>Selenomonadaceae</taxon>
        <taxon>Mitsuokella</taxon>
    </lineage>
</organism>
<dbReference type="Pfam" id="PF00410">
    <property type="entry name" value="Ribosomal_S8"/>
    <property type="match status" value="1"/>
</dbReference>
<dbReference type="InterPro" id="IPR000630">
    <property type="entry name" value="Ribosomal_uS8"/>
</dbReference>
<evidence type="ECO:0000313" key="10">
    <source>
        <dbReference type="EMBL" id="CUN42184.1"/>
    </source>
</evidence>
<evidence type="ECO:0000256" key="3">
    <source>
        <dbReference type="ARBA" id="ARBA00022884"/>
    </source>
</evidence>
<comment type="subunit">
    <text evidence="7 8">Part of the 30S ribosomal subunit. Contacts proteins S5 and S12.</text>
</comment>
<evidence type="ECO:0000313" key="11">
    <source>
        <dbReference type="Proteomes" id="UP000095546"/>
    </source>
</evidence>
<keyword evidence="2 8" id="KW-0699">rRNA-binding</keyword>
<evidence type="ECO:0000256" key="4">
    <source>
        <dbReference type="ARBA" id="ARBA00022980"/>
    </source>
</evidence>
<dbReference type="PROSITE" id="PS00053">
    <property type="entry name" value="RIBOSOMAL_S8"/>
    <property type="match status" value="1"/>
</dbReference>
<dbReference type="RefSeq" id="WP_036377737.1">
    <property type="nucleotide sequence ID" value="NZ_CABIWZ010000001.1"/>
</dbReference>
<dbReference type="GO" id="GO:0005840">
    <property type="term" value="C:ribosome"/>
    <property type="evidence" value="ECO:0007669"/>
    <property type="project" value="UniProtKB-KW"/>
</dbReference>
<dbReference type="AlphaFoldDB" id="A0A173WS82"/>
<evidence type="ECO:0000256" key="7">
    <source>
        <dbReference type="ARBA" id="ARBA00046740"/>
    </source>
</evidence>
<sequence>MVMTDPIADMLTRLRNANSVFHEKVEIPASKIKTAIAEVLKEEGFIKDYTFTEDNKQGVLTIDLKYGPQREKVISGIKRISKPGLRQYAKHDELPRVLGGLGIAIISTSKGIMSDKQARKAGLGGEVIAYVW</sequence>
<dbReference type="GeneID" id="83709503"/>
<dbReference type="GO" id="GO:0019843">
    <property type="term" value="F:rRNA binding"/>
    <property type="evidence" value="ECO:0007669"/>
    <property type="project" value="UniProtKB-UniRule"/>
</dbReference>
<dbReference type="Gene3D" id="3.30.1490.10">
    <property type="match status" value="1"/>
</dbReference>
<proteinExistence type="inferred from homology"/>
<keyword evidence="11" id="KW-1185">Reference proteome</keyword>
<dbReference type="FunFam" id="3.30.1370.30:FF:000002">
    <property type="entry name" value="30S ribosomal protein S8"/>
    <property type="match status" value="1"/>
</dbReference>
<keyword evidence="5 8" id="KW-0687">Ribonucleoprotein</keyword>
<dbReference type="InterPro" id="IPR047863">
    <property type="entry name" value="Ribosomal_uS8_CS"/>
</dbReference>
<dbReference type="Proteomes" id="UP000095546">
    <property type="component" value="Unassembled WGS sequence"/>
</dbReference>
<accession>A0A173WS82</accession>
<evidence type="ECO:0000256" key="8">
    <source>
        <dbReference type="HAMAP-Rule" id="MF_01302"/>
    </source>
</evidence>
<dbReference type="NCBIfam" id="NF001109">
    <property type="entry name" value="PRK00136.1"/>
    <property type="match status" value="1"/>
</dbReference>
<protein>
    <recommendedName>
        <fullName evidence="6 8">Small ribosomal subunit protein uS8</fullName>
    </recommendedName>
</protein>
<dbReference type="SUPFAM" id="SSF56047">
    <property type="entry name" value="Ribosomal protein S8"/>
    <property type="match status" value="1"/>
</dbReference>
<comment type="function">
    <text evidence="8">One of the primary rRNA binding proteins, it binds directly to 16S rRNA central domain where it helps coordinate assembly of the platform of the 30S subunit.</text>
</comment>
<dbReference type="GO" id="GO:1990904">
    <property type="term" value="C:ribonucleoprotein complex"/>
    <property type="evidence" value="ECO:0007669"/>
    <property type="project" value="UniProtKB-KW"/>
</dbReference>
<dbReference type="InterPro" id="IPR035987">
    <property type="entry name" value="Ribosomal_uS8_sf"/>
</dbReference>
<dbReference type="OrthoDB" id="9802617at2"/>
<dbReference type="STRING" id="187979.ERS852385_00383"/>
<evidence type="ECO:0000256" key="9">
    <source>
        <dbReference type="RuleBase" id="RU003660"/>
    </source>
</evidence>
<evidence type="ECO:0000256" key="1">
    <source>
        <dbReference type="ARBA" id="ARBA00006471"/>
    </source>
</evidence>
<keyword evidence="4 8" id="KW-0689">Ribosomal protein</keyword>
<dbReference type="HAMAP" id="MF_01302_B">
    <property type="entry name" value="Ribosomal_uS8_B"/>
    <property type="match status" value="1"/>
</dbReference>
<dbReference type="GO" id="GO:0003735">
    <property type="term" value="F:structural constituent of ribosome"/>
    <property type="evidence" value="ECO:0007669"/>
    <property type="project" value="InterPro"/>
</dbReference>
<name>A0A173WS82_9FIRM</name>
<reference evidence="10 11" key="1">
    <citation type="submission" date="2015-09" db="EMBL/GenBank/DDBJ databases">
        <authorList>
            <consortium name="Pathogen Informatics"/>
        </authorList>
    </citation>
    <scope>NUCLEOTIDE SEQUENCE [LARGE SCALE GENOMIC DNA]</scope>
    <source>
        <strain evidence="10 11">2789STDY5608828</strain>
    </source>
</reference>
<dbReference type="Gene3D" id="3.30.1370.30">
    <property type="match status" value="1"/>
</dbReference>
<dbReference type="PANTHER" id="PTHR11758">
    <property type="entry name" value="40S RIBOSOMAL PROTEIN S15A"/>
    <property type="match status" value="1"/>
</dbReference>
<dbReference type="eggNOG" id="COG0096">
    <property type="taxonomic scope" value="Bacteria"/>
</dbReference>
<dbReference type="GO" id="GO:0005737">
    <property type="term" value="C:cytoplasm"/>
    <property type="evidence" value="ECO:0007669"/>
    <property type="project" value="UniProtKB-ARBA"/>
</dbReference>
<dbReference type="FunFam" id="3.30.1490.10:FF:000001">
    <property type="entry name" value="30S ribosomal protein S8"/>
    <property type="match status" value="1"/>
</dbReference>
<dbReference type="EMBL" id="CYYU01000001">
    <property type="protein sequence ID" value="CUN42184.1"/>
    <property type="molecule type" value="Genomic_DNA"/>
</dbReference>
<gene>
    <name evidence="8 10" type="primary">rpsH</name>
    <name evidence="10" type="ORF">ERS852385_00383</name>
</gene>
<keyword evidence="3 8" id="KW-0694">RNA-binding</keyword>
<evidence type="ECO:0000256" key="5">
    <source>
        <dbReference type="ARBA" id="ARBA00023274"/>
    </source>
</evidence>
<evidence type="ECO:0000256" key="6">
    <source>
        <dbReference type="ARBA" id="ARBA00035258"/>
    </source>
</evidence>
<evidence type="ECO:0000256" key="2">
    <source>
        <dbReference type="ARBA" id="ARBA00022730"/>
    </source>
</evidence>
<dbReference type="GO" id="GO:0006412">
    <property type="term" value="P:translation"/>
    <property type="evidence" value="ECO:0007669"/>
    <property type="project" value="UniProtKB-UniRule"/>
</dbReference>
<comment type="similarity">
    <text evidence="1 8 9">Belongs to the universal ribosomal protein uS8 family.</text>
</comment>